<feature type="transmembrane region" description="Helical" evidence="2">
    <location>
        <begin position="39"/>
        <end position="57"/>
    </location>
</feature>
<dbReference type="AlphaFoldDB" id="A0A9W8Q5S1"/>
<sequence length="369" mass="41344">MSSIRVKYIGPKCPKHLLFGFSFHRRFTMQYIVNDLQKVSGLFVCLVGLLYHAAAFAKATQRKDVTTLLKARCIIYLVTSTPAVALLVLFTKDDAELSKYILLNILQVGNALCTSAAPAELCYRLPGQTMPLQGVANQLIGLASIAQVVILAFGFWQYATRGSQWLWIVVTIQTMVLLFVTWHASQNRPAEHENTIDSVEHDAARSRTAIWVALKRRVYAGSIPILFSVGLAATEASFQAKQVPPFHDVQYLCHSMLNLAAMIVLLQWPYTRERATEQSPVNDQAQLDMDRSSRNQSANSILRKDESALGRSAAESRLDCRWETCGQLVRMYKTPELRNARTIASTTNESSGTLYLDTDIIISLNRWLV</sequence>
<accession>A0A9W8Q5S1</accession>
<protein>
    <submittedName>
        <fullName evidence="3">Uncharacterized protein</fullName>
    </submittedName>
</protein>
<gene>
    <name evidence="3" type="ORF">LMH87_001484</name>
</gene>
<feature type="transmembrane region" description="Helical" evidence="2">
    <location>
        <begin position="135"/>
        <end position="159"/>
    </location>
</feature>
<feature type="transmembrane region" description="Helical" evidence="2">
    <location>
        <begin position="165"/>
        <end position="184"/>
    </location>
</feature>
<keyword evidence="2" id="KW-0472">Membrane</keyword>
<keyword evidence="2" id="KW-1133">Transmembrane helix</keyword>
<reference evidence="3" key="1">
    <citation type="journal article" date="2023" name="Access Microbiol">
        <title>De-novo genome assembly for Akanthomyces muscarius, a biocontrol agent of insect agricultural pests.</title>
        <authorList>
            <person name="Erdos Z."/>
            <person name="Studholme D.J."/>
            <person name="Raymond B."/>
            <person name="Sharma M."/>
        </authorList>
    </citation>
    <scope>NUCLEOTIDE SEQUENCE</scope>
    <source>
        <strain evidence="3">Ve6</strain>
    </source>
</reference>
<comment type="caution">
    <text evidence="3">The sequence shown here is derived from an EMBL/GenBank/DDBJ whole genome shotgun (WGS) entry which is preliminary data.</text>
</comment>
<evidence type="ECO:0000313" key="4">
    <source>
        <dbReference type="Proteomes" id="UP001144673"/>
    </source>
</evidence>
<dbReference type="RefSeq" id="XP_056049870.1">
    <property type="nucleotide sequence ID" value="XM_056192767.1"/>
</dbReference>
<name>A0A9W8Q5S1_AKAMU</name>
<organism evidence="3 4">
    <name type="scientific">Akanthomyces muscarius</name>
    <name type="common">Entomopathogenic fungus</name>
    <name type="synonym">Lecanicillium muscarium</name>
    <dbReference type="NCBI Taxonomy" id="2231603"/>
    <lineage>
        <taxon>Eukaryota</taxon>
        <taxon>Fungi</taxon>
        <taxon>Dikarya</taxon>
        <taxon>Ascomycota</taxon>
        <taxon>Pezizomycotina</taxon>
        <taxon>Sordariomycetes</taxon>
        <taxon>Hypocreomycetidae</taxon>
        <taxon>Hypocreales</taxon>
        <taxon>Cordycipitaceae</taxon>
        <taxon>Akanthomyces</taxon>
    </lineage>
</organism>
<dbReference type="Proteomes" id="UP001144673">
    <property type="component" value="Chromosome 3"/>
</dbReference>
<feature type="region of interest" description="Disordered" evidence="1">
    <location>
        <begin position="277"/>
        <end position="300"/>
    </location>
</feature>
<evidence type="ECO:0000256" key="1">
    <source>
        <dbReference type="SAM" id="MobiDB-lite"/>
    </source>
</evidence>
<dbReference type="GeneID" id="80888643"/>
<proteinExistence type="predicted"/>
<evidence type="ECO:0000256" key="2">
    <source>
        <dbReference type="SAM" id="Phobius"/>
    </source>
</evidence>
<feature type="transmembrane region" description="Helical" evidence="2">
    <location>
        <begin position="69"/>
        <end position="89"/>
    </location>
</feature>
<dbReference type="KEGG" id="amus:LMH87_001484"/>
<evidence type="ECO:0000313" key="3">
    <source>
        <dbReference type="EMBL" id="KAJ4146929.1"/>
    </source>
</evidence>
<feature type="transmembrane region" description="Helical" evidence="2">
    <location>
        <begin position="101"/>
        <end position="123"/>
    </location>
</feature>
<keyword evidence="4" id="KW-1185">Reference proteome</keyword>
<keyword evidence="2" id="KW-0812">Transmembrane</keyword>
<dbReference type="EMBL" id="JAJHUN010000010">
    <property type="protein sequence ID" value="KAJ4146929.1"/>
    <property type="molecule type" value="Genomic_DNA"/>
</dbReference>